<name>A0A829YND3_9GAMM</name>
<keyword evidence="16" id="KW-1185">Reference proteome</keyword>
<dbReference type="Gene3D" id="1.10.10.60">
    <property type="entry name" value="Homeodomain-like"/>
    <property type="match status" value="1"/>
</dbReference>
<dbReference type="PROSITE" id="PS00718">
    <property type="entry name" value="SIGMA54_2"/>
    <property type="match status" value="1"/>
</dbReference>
<protein>
    <recommendedName>
        <fullName evidence="2 10">RNA polymerase sigma-54 factor</fullName>
    </recommendedName>
</protein>
<dbReference type="GO" id="GO:0006352">
    <property type="term" value="P:DNA-templated transcription initiation"/>
    <property type="evidence" value="ECO:0007669"/>
    <property type="project" value="InterPro"/>
</dbReference>
<dbReference type="PROSITE" id="PS50044">
    <property type="entry name" value="SIGMA54_3"/>
    <property type="match status" value="1"/>
</dbReference>
<dbReference type="Proteomes" id="UP000445000">
    <property type="component" value="Unassembled WGS sequence"/>
</dbReference>
<evidence type="ECO:0000256" key="4">
    <source>
        <dbReference type="ARBA" id="ARBA00022679"/>
    </source>
</evidence>
<evidence type="ECO:0000256" key="2">
    <source>
        <dbReference type="ARBA" id="ARBA00019942"/>
    </source>
</evidence>
<dbReference type="InterPro" id="IPR007046">
    <property type="entry name" value="RNA_pol_sigma_54_core-bd"/>
</dbReference>
<keyword evidence="7 10" id="KW-0731">Sigma factor</keyword>
<keyword evidence="4 10" id="KW-0808">Transferase</keyword>
<accession>A0A829YND3</accession>
<comment type="similarity">
    <text evidence="1 10">Belongs to the sigma-54 factor family.</text>
</comment>
<evidence type="ECO:0000256" key="5">
    <source>
        <dbReference type="ARBA" id="ARBA00022695"/>
    </source>
</evidence>
<feature type="compositionally biased region" description="Low complexity" evidence="12">
    <location>
        <begin position="69"/>
        <end position="85"/>
    </location>
</feature>
<dbReference type="Pfam" id="PF00309">
    <property type="entry name" value="Sigma54_AID"/>
    <property type="match status" value="1"/>
</dbReference>
<dbReference type="PROSITE" id="PS00717">
    <property type="entry name" value="SIGMA54_1"/>
    <property type="match status" value="1"/>
</dbReference>
<feature type="domain" description="RNA polymerase sigma factor 54 DNA-binding" evidence="13">
    <location>
        <begin position="343"/>
        <end position="500"/>
    </location>
</feature>
<evidence type="ECO:0000256" key="12">
    <source>
        <dbReference type="SAM" id="MobiDB-lite"/>
    </source>
</evidence>
<dbReference type="NCBIfam" id="NF009118">
    <property type="entry name" value="PRK12469.1"/>
    <property type="match status" value="1"/>
</dbReference>
<dbReference type="PIRSF" id="PIRSF000774">
    <property type="entry name" value="RpoN"/>
    <property type="match status" value="1"/>
</dbReference>
<dbReference type="InterPro" id="IPR007634">
    <property type="entry name" value="RNA_pol_sigma_54_DNA-bd"/>
</dbReference>
<keyword evidence="5 10" id="KW-0548">Nucleotidyltransferase</keyword>
<proteinExistence type="inferred from homology"/>
<evidence type="ECO:0000256" key="7">
    <source>
        <dbReference type="ARBA" id="ARBA00023082"/>
    </source>
</evidence>
<feature type="region of interest" description="Disordered" evidence="12">
    <location>
        <begin position="50"/>
        <end position="140"/>
    </location>
</feature>
<dbReference type="RefSeq" id="WP_161815599.1">
    <property type="nucleotide sequence ID" value="NZ_BLJN01000007.1"/>
</dbReference>
<dbReference type="Pfam" id="PF04552">
    <property type="entry name" value="Sigma54_DBD"/>
    <property type="match status" value="1"/>
</dbReference>
<dbReference type="NCBIfam" id="TIGR02395">
    <property type="entry name" value="rpoN_sigma"/>
    <property type="match status" value="1"/>
</dbReference>
<organism evidence="15 16">
    <name type="scientific">Steroidobacter agaridevorans</name>
    <dbReference type="NCBI Taxonomy" id="2695856"/>
    <lineage>
        <taxon>Bacteria</taxon>
        <taxon>Pseudomonadati</taxon>
        <taxon>Pseudomonadota</taxon>
        <taxon>Gammaproteobacteria</taxon>
        <taxon>Steroidobacterales</taxon>
        <taxon>Steroidobacteraceae</taxon>
        <taxon>Steroidobacter</taxon>
    </lineage>
</organism>
<dbReference type="Gene3D" id="1.10.10.1330">
    <property type="entry name" value="RNA polymerase sigma-54 factor, core-binding domain"/>
    <property type="match status" value="1"/>
</dbReference>
<comment type="function">
    <text evidence="10">Sigma factors are initiation factors that promote the attachment of RNA polymerase to specific initiation sites and are then released.</text>
</comment>
<dbReference type="GO" id="GO:0016779">
    <property type="term" value="F:nucleotidyltransferase activity"/>
    <property type="evidence" value="ECO:0007669"/>
    <property type="project" value="UniProtKB-KW"/>
</dbReference>
<dbReference type="GO" id="GO:0003677">
    <property type="term" value="F:DNA binding"/>
    <property type="evidence" value="ECO:0007669"/>
    <property type="project" value="UniProtKB-KW"/>
</dbReference>
<dbReference type="PRINTS" id="PR00045">
    <property type="entry name" value="SIGMA54FCT"/>
</dbReference>
<reference evidence="16" key="1">
    <citation type="submission" date="2020-01" db="EMBL/GenBank/DDBJ databases">
        <title>'Steroidobacter agaridevorans' sp. nov., agar-degrading bacteria isolated from rhizosphere soils.</title>
        <authorList>
            <person name="Ikenaga M."/>
            <person name="Kataoka M."/>
            <person name="Murouchi A."/>
            <person name="Katsuragi S."/>
            <person name="Sakai M."/>
        </authorList>
    </citation>
    <scope>NUCLEOTIDE SEQUENCE [LARGE SCALE GENOMIC DNA]</scope>
    <source>
        <strain evidence="16">YU21-B</strain>
    </source>
</reference>
<dbReference type="Pfam" id="PF04963">
    <property type="entry name" value="Sigma54_CBD"/>
    <property type="match status" value="1"/>
</dbReference>
<feature type="domain" description="RNA polymerase sigma factor 54 core-binding" evidence="14">
    <location>
        <begin position="142"/>
        <end position="331"/>
    </location>
</feature>
<dbReference type="GO" id="GO:0000428">
    <property type="term" value="C:DNA-directed RNA polymerase complex"/>
    <property type="evidence" value="ECO:0007669"/>
    <property type="project" value="UniProtKB-KW"/>
</dbReference>
<keyword evidence="3 10" id="KW-0240">DNA-directed RNA polymerase</keyword>
<keyword evidence="8 10" id="KW-0238">DNA-binding</keyword>
<sequence length="504" mass="56442">MLKPALQLRLGQQLTMTPQLQQAIRLLQLPVLELQAQIREALESNVMLEAEDESGSLETGESALEPQYESTYESPAPSAEASASNEHSEHTEHTDNERAESAEAEQPLDIVEDQDWSDTPVTGQSDTPWSGDDDHSQDFSDARGETLQEHLTWQLEMSRLNEREMRIGAAIIDAINDDGYVIEPLDEIARNLQPELVVATAEVERVLTHVQAMDPAGVGARSVSECIELQLRQLDPDTPGRDTALAIAAGYLDQVAEQQYALLRRQLRVTEEELENALVLVRACQPRPGSSVHSVPAEYIVPDVFVRRTERGWAVDINPASLPRIRVNQSYAGLIGRSADHAMLRTQLQEARWLIRSLEIRNETLLKVARCIVQRQSAFLENGDEYMQPMILKDVAEAVQMHESTISRVTTNKYMHTHRGVFEFRYFFSSHVAASDGTEMSSTAIRAKIRKLVAAEEPDKPLSDSRIAEILSREGVLVARRTVAKYREALGIPPSSERKRVSVR</sequence>
<dbReference type="AlphaFoldDB" id="A0A829YND3"/>
<evidence type="ECO:0000256" key="6">
    <source>
        <dbReference type="ARBA" id="ARBA00023015"/>
    </source>
</evidence>
<dbReference type="NCBIfam" id="NF004595">
    <property type="entry name" value="PRK05932.1-2"/>
    <property type="match status" value="1"/>
</dbReference>
<evidence type="ECO:0000259" key="14">
    <source>
        <dbReference type="Pfam" id="PF04963"/>
    </source>
</evidence>
<dbReference type="GO" id="GO:0001216">
    <property type="term" value="F:DNA-binding transcription activator activity"/>
    <property type="evidence" value="ECO:0007669"/>
    <property type="project" value="InterPro"/>
</dbReference>
<feature type="compositionally biased region" description="Polar residues" evidence="12">
    <location>
        <begin position="117"/>
        <end position="128"/>
    </location>
</feature>
<evidence type="ECO:0000256" key="8">
    <source>
        <dbReference type="ARBA" id="ARBA00023125"/>
    </source>
</evidence>
<keyword evidence="9 10" id="KW-0804">Transcription</keyword>
<evidence type="ECO:0000313" key="16">
    <source>
        <dbReference type="Proteomes" id="UP000445000"/>
    </source>
</evidence>
<feature type="coiled-coil region" evidence="11">
    <location>
        <begin position="253"/>
        <end position="280"/>
    </location>
</feature>
<evidence type="ECO:0000259" key="13">
    <source>
        <dbReference type="Pfam" id="PF04552"/>
    </source>
</evidence>
<evidence type="ECO:0000256" key="10">
    <source>
        <dbReference type="PIRNR" id="PIRNR000774"/>
    </source>
</evidence>
<dbReference type="EMBL" id="BLJN01000007">
    <property type="protein sequence ID" value="GFE83996.1"/>
    <property type="molecule type" value="Genomic_DNA"/>
</dbReference>
<dbReference type="PANTHER" id="PTHR32248">
    <property type="entry name" value="RNA POLYMERASE SIGMA-54 FACTOR"/>
    <property type="match status" value="1"/>
</dbReference>
<evidence type="ECO:0000256" key="9">
    <source>
        <dbReference type="ARBA" id="ARBA00023163"/>
    </source>
</evidence>
<dbReference type="InterPro" id="IPR000394">
    <property type="entry name" value="RNA_pol_sigma_54"/>
</dbReference>
<evidence type="ECO:0000256" key="11">
    <source>
        <dbReference type="SAM" id="Coils"/>
    </source>
</evidence>
<gene>
    <name evidence="15" type="primary">rpoN_1</name>
    <name evidence="15" type="ORF">GCM10011487_59960</name>
</gene>
<keyword evidence="6 10" id="KW-0805">Transcription regulation</keyword>
<dbReference type="GO" id="GO:0016987">
    <property type="term" value="F:sigma factor activity"/>
    <property type="evidence" value="ECO:0007669"/>
    <property type="project" value="UniProtKB-KW"/>
</dbReference>
<evidence type="ECO:0000256" key="3">
    <source>
        <dbReference type="ARBA" id="ARBA00022478"/>
    </source>
</evidence>
<feature type="compositionally biased region" description="Basic and acidic residues" evidence="12">
    <location>
        <begin position="86"/>
        <end position="101"/>
    </location>
</feature>
<dbReference type="PANTHER" id="PTHR32248:SF4">
    <property type="entry name" value="RNA POLYMERASE SIGMA-54 FACTOR"/>
    <property type="match status" value="1"/>
</dbReference>
<keyword evidence="11" id="KW-0175">Coiled coil</keyword>
<comment type="caution">
    <text evidence="15">The sequence shown here is derived from an EMBL/GenBank/DDBJ whole genome shotgun (WGS) entry which is preliminary data.</text>
</comment>
<dbReference type="InterPro" id="IPR038709">
    <property type="entry name" value="RpoN_core-bd_sf"/>
</dbReference>
<evidence type="ECO:0000313" key="15">
    <source>
        <dbReference type="EMBL" id="GFE83996.1"/>
    </source>
</evidence>
<evidence type="ECO:0000256" key="1">
    <source>
        <dbReference type="ARBA" id="ARBA00008798"/>
    </source>
</evidence>